<dbReference type="SUPFAM" id="SSF53850">
    <property type="entry name" value="Periplasmic binding protein-like II"/>
    <property type="match status" value="1"/>
</dbReference>
<reference evidence="1 2" key="1">
    <citation type="submission" date="2018-11" db="EMBL/GenBank/DDBJ databases">
        <title>Complete Genome Sequence of Vbrio mediterranei 117-T6: a Potential Pathogen Bacteria Isolated from the Conchocelis of Pyropia.</title>
        <authorList>
            <person name="Liu Q."/>
        </authorList>
    </citation>
    <scope>NUCLEOTIDE SEQUENCE [LARGE SCALE GENOMIC DNA]</scope>
    <source>
        <strain evidence="1 2">117-T6</strain>
    </source>
</reference>
<dbReference type="PANTHER" id="PTHR35841:SF1">
    <property type="entry name" value="PHOSPHONATES-BINDING PERIPLASMIC PROTEIN"/>
    <property type="match status" value="1"/>
</dbReference>
<gene>
    <name evidence="1" type="ORF">ECB94_18265</name>
</gene>
<evidence type="ECO:0000313" key="1">
    <source>
        <dbReference type="EMBL" id="AYV23251.1"/>
    </source>
</evidence>
<dbReference type="AlphaFoldDB" id="A0A3G4VJZ2"/>
<dbReference type="Proteomes" id="UP000279760">
    <property type="component" value="Chromosome 2"/>
</dbReference>
<protein>
    <submittedName>
        <fullName evidence="1">Phosphate/phosphite/phosphonate ABC transporter substrate-binding protein</fullName>
    </submittedName>
</protein>
<dbReference type="Gene3D" id="3.40.190.10">
    <property type="entry name" value="Periplasmic binding protein-like II"/>
    <property type="match status" value="2"/>
</dbReference>
<proteinExistence type="predicted"/>
<name>A0A3G4VJZ2_9VIBR</name>
<dbReference type="EMBL" id="CP033578">
    <property type="protein sequence ID" value="AYV23251.1"/>
    <property type="molecule type" value="Genomic_DNA"/>
</dbReference>
<dbReference type="PANTHER" id="PTHR35841">
    <property type="entry name" value="PHOSPHONATES-BINDING PERIPLASMIC PROTEIN"/>
    <property type="match status" value="1"/>
</dbReference>
<organism evidence="1 2">
    <name type="scientific">Vibrio mediterranei</name>
    <dbReference type="NCBI Taxonomy" id="689"/>
    <lineage>
        <taxon>Bacteria</taxon>
        <taxon>Pseudomonadati</taxon>
        <taxon>Pseudomonadota</taxon>
        <taxon>Gammaproteobacteria</taxon>
        <taxon>Vibrionales</taxon>
        <taxon>Vibrionaceae</taxon>
        <taxon>Vibrio</taxon>
    </lineage>
</organism>
<sequence>MRLKLLLGLLISQFVFGITIVSANTNAGNSIEDGKTFTIGVLSSKARKHIGFSAPLARYLADNLRQYGYTKAEVKVTKSALELGQWLDSGEIDLVSETLFAALALRSEHNGEIILRRWKKGEFEYHTVFFARKDSDINSLSDLTGKTIALEDQSSTSGFYLPMKTLSEHHLAPTRFASSFTPVLKDKVGVVLTGDVLRKADEISLSTWVYRSQVDAAAFSNANWDDLGDMPQHIKSTMKIFYRTESVPRSVMVIRNDLPTEVKQTVKDKLLNADSDPTGAAALAQFQKTAKFDEIPASQLTLFPQYNAARLQVEEAWFN</sequence>
<dbReference type="Pfam" id="PF12974">
    <property type="entry name" value="Phosphonate-bd"/>
    <property type="match status" value="1"/>
</dbReference>
<accession>A0A3G4VJZ2</accession>
<dbReference type="RefSeq" id="WP_124941321.1">
    <property type="nucleotide sequence ID" value="NZ_CP033578.1"/>
</dbReference>
<evidence type="ECO:0000313" key="2">
    <source>
        <dbReference type="Proteomes" id="UP000279760"/>
    </source>
</evidence>